<feature type="domain" description="NADH:flavin oxidoreductase/NADH oxidase N-terminal" evidence="2">
    <location>
        <begin position="5"/>
        <end position="330"/>
    </location>
</feature>
<evidence type="ECO:0000259" key="2">
    <source>
        <dbReference type="Pfam" id="PF00724"/>
    </source>
</evidence>
<gene>
    <name evidence="3" type="ORF">O4J56_31245</name>
</gene>
<dbReference type="EMBL" id="JAQFWQ010000176">
    <property type="protein sequence ID" value="MDA2815159.1"/>
    <property type="molecule type" value="Genomic_DNA"/>
</dbReference>
<organism evidence="3 4">
    <name type="scientific">Nocardiopsis endophytica</name>
    <dbReference type="NCBI Taxonomy" id="3018445"/>
    <lineage>
        <taxon>Bacteria</taxon>
        <taxon>Bacillati</taxon>
        <taxon>Actinomycetota</taxon>
        <taxon>Actinomycetes</taxon>
        <taxon>Streptosporangiales</taxon>
        <taxon>Nocardiopsidaceae</taxon>
        <taxon>Nocardiopsis</taxon>
    </lineage>
</organism>
<dbReference type="InterPro" id="IPR001155">
    <property type="entry name" value="OxRdtase_FMN_N"/>
</dbReference>
<dbReference type="InterPro" id="IPR013785">
    <property type="entry name" value="Aldolase_TIM"/>
</dbReference>
<keyword evidence="4" id="KW-1185">Reference proteome</keyword>
<proteinExistence type="predicted"/>
<dbReference type="Pfam" id="PF00724">
    <property type="entry name" value="Oxidored_FMN"/>
    <property type="match status" value="1"/>
</dbReference>
<evidence type="ECO:0000256" key="1">
    <source>
        <dbReference type="SAM" id="MobiDB-lite"/>
    </source>
</evidence>
<dbReference type="CDD" id="cd02933">
    <property type="entry name" value="OYE_like_FMN"/>
    <property type="match status" value="1"/>
</dbReference>
<feature type="region of interest" description="Disordered" evidence="1">
    <location>
        <begin position="329"/>
        <end position="363"/>
    </location>
</feature>
<name>A0ABT4UDT8_9ACTN</name>
<accession>A0ABT4UDT8</accession>
<dbReference type="Gene3D" id="3.20.20.70">
    <property type="entry name" value="Aldolase class I"/>
    <property type="match status" value="1"/>
</dbReference>
<feature type="compositionally biased region" description="Basic and acidic residues" evidence="1">
    <location>
        <begin position="344"/>
        <end position="363"/>
    </location>
</feature>
<evidence type="ECO:0000313" key="3">
    <source>
        <dbReference type="EMBL" id="MDA2815159.1"/>
    </source>
</evidence>
<dbReference type="InterPro" id="IPR045247">
    <property type="entry name" value="Oye-like"/>
</dbReference>
<dbReference type="Proteomes" id="UP001527866">
    <property type="component" value="Unassembled WGS sequence"/>
</dbReference>
<dbReference type="PANTHER" id="PTHR22893">
    <property type="entry name" value="NADH OXIDOREDUCTASE-RELATED"/>
    <property type="match status" value="1"/>
</dbReference>
<dbReference type="SUPFAM" id="SSF51395">
    <property type="entry name" value="FMN-linked oxidoreductases"/>
    <property type="match status" value="1"/>
</dbReference>
<protein>
    <submittedName>
        <fullName evidence="3">Alkene reductase</fullName>
    </submittedName>
</protein>
<sequence>MPGYFDPVSIGPLELPNRLFMAPMTRSRAKGGLPTELTAEYYAQRASAGLIITEGTQPSVIGQGYIDTPGVHTAEQVAAWRKTTDAVHARGGRIFLQIMHSGRIGHPSLYPDGALPVAPSAIASGESLFAPEGMLEHPVPHELTAEEIAATVQDFAEAARNAVDAGFDGVELHGANGYLIHQFLADGSNRRTDAYGGSPARRMRFALETAAAVAEAIGPERVGFRVSPGNTFNGITESDTAELYPALARELAPLGLAYLHVMEVGDRAVTKAVRDAWPGTLLLNPTSARAEGRRTVDAGADALQEGLADAITVGGDWLANPDLDVRVRAGGPFNEPDPATAYGGDHRGYTDYPRLEDRPTLED</sequence>
<comment type="caution">
    <text evidence="3">The sequence shown here is derived from an EMBL/GenBank/DDBJ whole genome shotgun (WGS) entry which is preliminary data.</text>
</comment>
<reference evidence="3 4" key="1">
    <citation type="submission" date="2023-01" db="EMBL/GenBank/DDBJ databases">
        <title>Draft genome sequence of Nocardiopsis sp. RSe5-2 isolated from halophytes.</title>
        <authorList>
            <person name="Duangmal K."/>
            <person name="Chantavorakit T."/>
        </authorList>
    </citation>
    <scope>NUCLEOTIDE SEQUENCE [LARGE SCALE GENOMIC DNA]</scope>
    <source>
        <strain evidence="3 4">RSe5-2</strain>
    </source>
</reference>
<dbReference type="PANTHER" id="PTHR22893:SF91">
    <property type="entry name" value="NADPH DEHYDROGENASE 2-RELATED"/>
    <property type="match status" value="1"/>
</dbReference>
<evidence type="ECO:0000313" key="4">
    <source>
        <dbReference type="Proteomes" id="UP001527866"/>
    </source>
</evidence>
<dbReference type="RefSeq" id="WP_270690776.1">
    <property type="nucleotide sequence ID" value="NZ_JAQFWQ010000176.1"/>
</dbReference>